<dbReference type="eggNOG" id="COG0183">
    <property type="taxonomic scope" value="Bacteria"/>
</dbReference>
<evidence type="ECO:0000256" key="4">
    <source>
        <dbReference type="ARBA" id="ARBA00012233"/>
    </source>
</evidence>
<evidence type="ECO:0000256" key="9">
    <source>
        <dbReference type="ARBA" id="ARBA00041222"/>
    </source>
</evidence>
<dbReference type="InterPro" id="IPR020616">
    <property type="entry name" value="Thiolase_N"/>
</dbReference>
<evidence type="ECO:0000259" key="12">
    <source>
        <dbReference type="Pfam" id="PF00108"/>
    </source>
</evidence>
<reference evidence="14 15" key="1">
    <citation type="journal article" date="2014" name="Microbiology">
        <title>Unravelling the complete genome sequence of Advenella mimigardefordensis strain DPN7T and novel insights in the catabolism of the xenobiotic polythioester precursor 3,3'-dithiodipropionate.</title>
        <authorList>
            <person name="Wubbeler J.H."/>
            <person name="Hiessl S."/>
            <person name="Schuldes J."/>
            <person name="Thurmer A."/>
            <person name="Daniel R."/>
            <person name="Steinbuchel A."/>
        </authorList>
    </citation>
    <scope>NUCLEOTIDE SEQUENCE [LARGE SCALE GENOMIC DNA]</scope>
    <source>
        <strain evidence="15">DSM 17166 / LMG 22922 / DPN7</strain>
    </source>
</reference>
<dbReference type="EMBL" id="CP003915">
    <property type="protein sequence ID" value="AHG63306.1"/>
    <property type="molecule type" value="Genomic_DNA"/>
</dbReference>
<evidence type="ECO:0000256" key="6">
    <source>
        <dbReference type="ARBA" id="ARBA00022679"/>
    </source>
</evidence>
<evidence type="ECO:0000256" key="11">
    <source>
        <dbReference type="RuleBase" id="RU003557"/>
    </source>
</evidence>
<dbReference type="PANTHER" id="PTHR18919:SF107">
    <property type="entry name" value="ACETYL-COA ACETYLTRANSFERASE, CYTOSOLIC"/>
    <property type="match status" value="1"/>
</dbReference>
<dbReference type="NCBIfam" id="TIGR02430">
    <property type="entry name" value="pcaF"/>
    <property type="match status" value="1"/>
</dbReference>
<evidence type="ECO:0000256" key="8">
    <source>
        <dbReference type="ARBA" id="ARBA00023315"/>
    </source>
</evidence>
<comment type="similarity">
    <text evidence="3 11">Belongs to the thiolase-like superfamily. Thiolase family.</text>
</comment>
<comment type="function">
    <text evidence="1">Catalyzes thiolytic cleavage of beta-ketoadipyl-CoA to succinyl-CoA and acetyl-CoA.</text>
</comment>
<feature type="domain" description="Thiolase N-terminal" evidence="12">
    <location>
        <begin position="5"/>
        <end position="268"/>
    </location>
</feature>
<dbReference type="CDD" id="cd00751">
    <property type="entry name" value="thiolase"/>
    <property type="match status" value="1"/>
</dbReference>
<dbReference type="InterPro" id="IPR020613">
    <property type="entry name" value="Thiolase_CS"/>
</dbReference>
<evidence type="ECO:0000256" key="7">
    <source>
        <dbReference type="ARBA" id="ARBA00022797"/>
    </source>
</evidence>
<dbReference type="Gene3D" id="3.40.47.10">
    <property type="match status" value="1"/>
</dbReference>
<dbReference type="EC" id="2.3.1.174" evidence="4"/>
<name>W0P9B9_ADVMD</name>
<keyword evidence="6 11" id="KW-0808">Transferase</keyword>
<organism evidence="14 15">
    <name type="scientific">Advenella mimigardefordensis (strain DSM 17166 / LMG 22922 / DPN7)</name>
    <dbReference type="NCBI Taxonomy" id="1247726"/>
    <lineage>
        <taxon>Bacteria</taxon>
        <taxon>Pseudomonadati</taxon>
        <taxon>Pseudomonadota</taxon>
        <taxon>Betaproteobacteria</taxon>
        <taxon>Burkholderiales</taxon>
        <taxon>Alcaligenaceae</taxon>
    </lineage>
</organism>
<dbReference type="PROSITE" id="PS00098">
    <property type="entry name" value="THIOLASE_1"/>
    <property type="match status" value="1"/>
</dbReference>
<dbReference type="InterPro" id="IPR002155">
    <property type="entry name" value="Thiolase"/>
</dbReference>
<evidence type="ECO:0000256" key="2">
    <source>
        <dbReference type="ARBA" id="ARBA00005071"/>
    </source>
</evidence>
<evidence type="ECO:0000259" key="13">
    <source>
        <dbReference type="Pfam" id="PF02803"/>
    </source>
</evidence>
<dbReference type="InterPro" id="IPR016039">
    <property type="entry name" value="Thiolase-like"/>
</dbReference>
<dbReference type="GO" id="GO:0019619">
    <property type="term" value="P:3,4-dihydroxybenzoate catabolic process"/>
    <property type="evidence" value="ECO:0007669"/>
    <property type="project" value="InterPro"/>
</dbReference>
<dbReference type="AlphaFoldDB" id="W0P9B9"/>
<dbReference type="NCBIfam" id="TIGR01930">
    <property type="entry name" value="AcCoA-C-Actrans"/>
    <property type="match status" value="1"/>
</dbReference>
<sequence length="394" mass="41359">MNNAYICDAVRTPIGRYGGGLSTVRTDDLAALPIKALMERNPNVDWNKVDDVIYGCANQAGEDNRNVARMALLLAGIDVQVPGATLNRLCASSLDAVGTAARAIKSGEVDLMIAGGVESMSRAPFVMGKAESAYSRSAKIEDTTIGWRFVNPKMKAAYGVDSMPETAENVADDYKISRADQDAFALRSQQRAAKSIADGVFREEIIPVSVPQRKGDPVIVDTDEHPRATTPEALAKLKGVVRPDGSVTAGNASGVNDGACALLLASEEAVKKYGLTPKARVVGMAVAGVAPRVMGVGPIPAVRKVLEKTGLTIEQMDVVELNEAFAAQALAVTRDLGLADDAPHVNPNGGAIALGHPLGASGARLVTTAMYQLQRTGGSMPCAPCVLVWVRALR</sequence>
<dbReference type="PATRIC" id="fig|1247726.3.peg.1331"/>
<dbReference type="PROSITE" id="PS00737">
    <property type="entry name" value="THIOLASE_2"/>
    <property type="match status" value="1"/>
</dbReference>
<comment type="pathway">
    <text evidence="2">Aromatic compound metabolism; beta-ketoadipate pathway; acetyl-CoA and succinyl-CoA from 3-oxoadipate: step 2/2.</text>
</comment>
<keyword evidence="15" id="KW-1185">Reference proteome</keyword>
<dbReference type="PIRSF" id="PIRSF000429">
    <property type="entry name" value="Ac-CoA_Ac_transf"/>
    <property type="match status" value="1"/>
</dbReference>
<evidence type="ECO:0000256" key="10">
    <source>
        <dbReference type="ARBA" id="ARBA00048527"/>
    </source>
</evidence>
<protein>
    <recommendedName>
        <fullName evidence="5">Beta-ketoadipyl-CoA thiolase</fullName>
        <ecNumber evidence="4">2.3.1.174</ecNumber>
    </recommendedName>
    <alternativeName>
        <fullName evidence="9">3-oxoadipyl-CoA thiolase</fullName>
    </alternativeName>
</protein>
<keyword evidence="7" id="KW-0058">Aromatic hydrocarbons catabolism</keyword>
<accession>W0P9B9</accession>
<dbReference type="KEGG" id="amim:MIM_c12100"/>
<dbReference type="NCBIfam" id="NF006551">
    <property type="entry name" value="PRK09050.1"/>
    <property type="match status" value="1"/>
</dbReference>
<dbReference type="GO" id="GO:0033812">
    <property type="term" value="F:3-oxoadipyl-CoA thiolase activity"/>
    <property type="evidence" value="ECO:0007669"/>
    <property type="project" value="UniProtKB-EC"/>
</dbReference>
<dbReference type="Pfam" id="PF00108">
    <property type="entry name" value="Thiolase_N"/>
    <property type="match status" value="1"/>
</dbReference>
<dbReference type="SUPFAM" id="SSF53901">
    <property type="entry name" value="Thiolase-like"/>
    <property type="match status" value="2"/>
</dbReference>
<dbReference type="Proteomes" id="UP000019095">
    <property type="component" value="Chromosome"/>
</dbReference>
<dbReference type="FunFam" id="3.40.47.10:FF:000010">
    <property type="entry name" value="Acetyl-CoA acetyltransferase (Thiolase)"/>
    <property type="match status" value="1"/>
</dbReference>
<evidence type="ECO:0000256" key="1">
    <source>
        <dbReference type="ARBA" id="ARBA00003720"/>
    </source>
</evidence>
<dbReference type="InterPro" id="IPR012793">
    <property type="entry name" value="PcaF"/>
</dbReference>
<evidence type="ECO:0000313" key="15">
    <source>
        <dbReference type="Proteomes" id="UP000019095"/>
    </source>
</evidence>
<dbReference type="InterPro" id="IPR020617">
    <property type="entry name" value="Thiolase_C"/>
</dbReference>
<dbReference type="STRING" id="1247726.MIM_c12100"/>
<dbReference type="Pfam" id="PF02803">
    <property type="entry name" value="Thiolase_C"/>
    <property type="match status" value="1"/>
</dbReference>
<evidence type="ECO:0000256" key="5">
    <source>
        <dbReference type="ARBA" id="ARBA00016181"/>
    </source>
</evidence>
<proteinExistence type="inferred from homology"/>
<dbReference type="HOGENOM" id="CLU_031026_2_2_4"/>
<dbReference type="InterPro" id="IPR020615">
    <property type="entry name" value="Thiolase_acyl_enz_int_AS"/>
</dbReference>
<evidence type="ECO:0000256" key="3">
    <source>
        <dbReference type="ARBA" id="ARBA00010982"/>
    </source>
</evidence>
<feature type="domain" description="Thiolase C-terminal" evidence="13">
    <location>
        <begin position="275"/>
        <end position="380"/>
    </location>
</feature>
<gene>
    <name evidence="14" type="primary">pcaF</name>
    <name evidence="14" type="ORF">MIM_c12100</name>
</gene>
<comment type="catalytic activity">
    <reaction evidence="10">
        <text>succinyl-CoA + acetyl-CoA = 3-oxoadipyl-CoA + CoA</text>
        <dbReference type="Rhea" id="RHEA:19481"/>
        <dbReference type="ChEBI" id="CHEBI:57287"/>
        <dbReference type="ChEBI" id="CHEBI:57288"/>
        <dbReference type="ChEBI" id="CHEBI:57292"/>
        <dbReference type="ChEBI" id="CHEBI:57348"/>
        <dbReference type="EC" id="2.3.1.174"/>
    </reaction>
</comment>
<keyword evidence="8 11" id="KW-0012">Acyltransferase</keyword>
<dbReference type="PANTHER" id="PTHR18919">
    <property type="entry name" value="ACETYL-COA C-ACYLTRANSFERASE"/>
    <property type="match status" value="1"/>
</dbReference>
<evidence type="ECO:0000313" key="14">
    <source>
        <dbReference type="EMBL" id="AHG63306.1"/>
    </source>
</evidence>